<protein>
    <submittedName>
        <fullName evidence="1">Thiamine biosynthesis protein ThiS</fullName>
    </submittedName>
</protein>
<keyword evidence="2" id="KW-1185">Reference proteome</keyword>
<dbReference type="OrthoDB" id="9798559at2"/>
<dbReference type="SUPFAM" id="SSF54285">
    <property type="entry name" value="MoaD/ThiS"/>
    <property type="match status" value="1"/>
</dbReference>
<dbReference type="CDD" id="cd00565">
    <property type="entry name" value="Ubl_ThiS"/>
    <property type="match status" value="1"/>
</dbReference>
<proteinExistence type="predicted"/>
<dbReference type="EMBL" id="ADKM02000134">
    <property type="protein sequence ID" value="EGC01143.1"/>
    <property type="molecule type" value="Genomic_DNA"/>
</dbReference>
<reference evidence="1 2" key="1">
    <citation type="submission" date="2011-02" db="EMBL/GenBank/DDBJ databases">
        <authorList>
            <person name="Nelson K.E."/>
            <person name="Sutton G."/>
            <person name="Torralba M."/>
            <person name="Durkin S."/>
            <person name="Harkins D."/>
            <person name="Montgomery R."/>
            <person name="Ziemer C."/>
            <person name="Klaassens E."/>
            <person name="Ocuiv P."/>
            <person name="Morrison M."/>
        </authorList>
    </citation>
    <scope>NUCLEOTIDE SEQUENCE [LARGE SCALE GENOMIC DNA]</scope>
    <source>
        <strain evidence="1 2">8</strain>
    </source>
</reference>
<accession>E9SHL7</accession>
<dbReference type="PANTHER" id="PTHR34472">
    <property type="entry name" value="SULFUR CARRIER PROTEIN THIS"/>
    <property type="match status" value="1"/>
</dbReference>
<dbReference type="NCBIfam" id="TIGR01683">
    <property type="entry name" value="thiS"/>
    <property type="match status" value="1"/>
</dbReference>
<dbReference type="Gene3D" id="3.10.20.30">
    <property type="match status" value="1"/>
</dbReference>
<dbReference type="InterPro" id="IPR003749">
    <property type="entry name" value="ThiS/MoaD-like"/>
</dbReference>
<gene>
    <name evidence="1" type="primary">thiS</name>
    <name evidence="1" type="ORF">CUS_6952</name>
</gene>
<evidence type="ECO:0000313" key="1">
    <source>
        <dbReference type="EMBL" id="EGC01143.1"/>
    </source>
</evidence>
<dbReference type="Proteomes" id="UP000004259">
    <property type="component" value="Unassembled WGS sequence"/>
</dbReference>
<dbReference type="Pfam" id="PF02597">
    <property type="entry name" value="ThiS"/>
    <property type="match status" value="1"/>
</dbReference>
<dbReference type="RefSeq" id="WP_002853258.1">
    <property type="nucleotide sequence ID" value="NZ_ADKM02000134.1"/>
</dbReference>
<dbReference type="InterPro" id="IPR012675">
    <property type="entry name" value="Beta-grasp_dom_sf"/>
</dbReference>
<dbReference type="STRING" id="246199.CUS_6952"/>
<comment type="caution">
    <text evidence="1">The sequence shown here is derived from an EMBL/GenBank/DDBJ whole genome shotgun (WGS) entry which is preliminary data.</text>
</comment>
<name>E9SHL7_RUMAL</name>
<dbReference type="InterPro" id="IPR016155">
    <property type="entry name" value="Mopterin_synth/thiamin_S_b"/>
</dbReference>
<sequence length="64" mass="6832">MVKVNGDITSFDGKTVTELLAENGYDPKRVAVELNLDILPKSQYDSTVLKDGDSVEVVSFVGGG</sequence>
<dbReference type="AlphaFoldDB" id="E9SHL7"/>
<dbReference type="InterPro" id="IPR010035">
    <property type="entry name" value="Thi_S"/>
</dbReference>
<organism evidence="1 2">
    <name type="scientific">Ruminococcus albus 8</name>
    <dbReference type="NCBI Taxonomy" id="246199"/>
    <lineage>
        <taxon>Bacteria</taxon>
        <taxon>Bacillati</taxon>
        <taxon>Bacillota</taxon>
        <taxon>Clostridia</taxon>
        <taxon>Eubacteriales</taxon>
        <taxon>Oscillospiraceae</taxon>
        <taxon>Ruminococcus</taxon>
    </lineage>
</organism>
<dbReference type="eggNOG" id="COG2104">
    <property type="taxonomic scope" value="Bacteria"/>
</dbReference>
<dbReference type="PANTHER" id="PTHR34472:SF1">
    <property type="entry name" value="SULFUR CARRIER PROTEIN THIS"/>
    <property type="match status" value="1"/>
</dbReference>
<evidence type="ECO:0000313" key="2">
    <source>
        <dbReference type="Proteomes" id="UP000004259"/>
    </source>
</evidence>